<reference evidence="2" key="1">
    <citation type="submission" date="2017-06" db="EMBL/GenBank/DDBJ databases">
        <authorList>
            <person name="Cremers G."/>
        </authorList>
    </citation>
    <scope>NUCLEOTIDE SEQUENCE [LARGE SCALE GENOMIC DNA]</scope>
</reference>
<accession>A0A284VTW1</accession>
<organism evidence="1 2">
    <name type="scientific">Candidatus Methanoperedens nitratireducens</name>
    <dbReference type="NCBI Taxonomy" id="1392998"/>
    <lineage>
        <taxon>Archaea</taxon>
        <taxon>Methanobacteriati</taxon>
        <taxon>Methanobacteriota</taxon>
        <taxon>Stenosarchaea group</taxon>
        <taxon>Methanomicrobia</taxon>
        <taxon>Methanosarcinales</taxon>
        <taxon>ANME-2 cluster</taxon>
        <taxon>Candidatus Methanoperedentaceae</taxon>
        <taxon>Candidatus Methanoperedens</taxon>
    </lineage>
</organism>
<evidence type="ECO:0000313" key="2">
    <source>
        <dbReference type="Proteomes" id="UP000218615"/>
    </source>
</evidence>
<proteinExistence type="predicted"/>
<evidence type="ECO:0000313" key="1">
    <source>
        <dbReference type="EMBL" id="SNQ62720.1"/>
    </source>
</evidence>
<keyword evidence="2" id="KW-1185">Reference proteome</keyword>
<gene>
    <name evidence="1" type="ORF">MNV_820025</name>
</gene>
<dbReference type="AlphaFoldDB" id="A0A284VTW1"/>
<dbReference type="Proteomes" id="UP000218615">
    <property type="component" value="Unassembled WGS sequence"/>
</dbReference>
<name>A0A284VTW1_9EURY</name>
<protein>
    <submittedName>
        <fullName evidence="1">Uncharacterized protein</fullName>
    </submittedName>
</protein>
<dbReference type="RefSeq" id="WP_096207245.1">
    <property type="nucleotide sequence ID" value="NZ_FZMP01000232.1"/>
</dbReference>
<sequence length="200" mass="23580">MSKSIEGENLVLEDLLNGKIYDTRNLWYYKIEENIEKDESEVEHLNQEIPSKNSFIKMKHLLDTGTELRNKYTNENLDKIPFECFVENKDDTYFVEVKTKTKPDGNYFSFGETQLFGMVAAKKCKIPVYIIWLYGYETDLKSYVPHFEMLEISNYRLPIPSKNIAINKRMLNTNPFSFDSCNEGTCKKVIRKEFVHLIKE</sequence>
<dbReference type="EMBL" id="FZMP01000232">
    <property type="protein sequence ID" value="SNQ62720.1"/>
    <property type="molecule type" value="Genomic_DNA"/>
</dbReference>